<organism evidence="2 3">
    <name type="scientific">Jeotgalicoccus halotolerans</name>
    <dbReference type="NCBI Taxonomy" id="157227"/>
    <lineage>
        <taxon>Bacteria</taxon>
        <taxon>Bacillati</taxon>
        <taxon>Bacillota</taxon>
        <taxon>Bacilli</taxon>
        <taxon>Bacillales</taxon>
        <taxon>Staphylococcaceae</taxon>
        <taxon>Jeotgalicoccus</taxon>
    </lineage>
</organism>
<evidence type="ECO:0000256" key="1">
    <source>
        <dbReference type="SAM" id="Phobius"/>
    </source>
</evidence>
<feature type="transmembrane region" description="Helical" evidence="1">
    <location>
        <begin position="34"/>
        <end position="53"/>
    </location>
</feature>
<keyword evidence="1" id="KW-0472">Membrane</keyword>
<name>A0A3E0B337_9STAP</name>
<keyword evidence="1" id="KW-1133">Transmembrane helix</keyword>
<keyword evidence="1" id="KW-0812">Transmembrane</keyword>
<feature type="transmembrane region" description="Helical" evidence="1">
    <location>
        <begin position="73"/>
        <end position="91"/>
    </location>
</feature>
<dbReference type="Proteomes" id="UP000257076">
    <property type="component" value="Unassembled WGS sequence"/>
</dbReference>
<proteinExistence type="predicted"/>
<sequence length="92" mass="10625">MSKVLFYLSILNLLYFVMTFFIHDSTNPFTVPLFGPPIVAFFLLILVVIYLLYKLAFEVERDDELVISGEVKYAIGINGVLFLLGNLFFFFL</sequence>
<evidence type="ECO:0000313" key="3">
    <source>
        <dbReference type="Proteomes" id="UP000257076"/>
    </source>
</evidence>
<protein>
    <submittedName>
        <fullName evidence="2">Uncharacterized protein</fullName>
    </submittedName>
</protein>
<dbReference type="EMBL" id="QUMW01000001">
    <property type="protein sequence ID" value="REG26379.1"/>
    <property type="molecule type" value="Genomic_DNA"/>
</dbReference>
<reference evidence="2 3" key="1">
    <citation type="submission" date="2018-08" db="EMBL/GenBank/DDBJ databases">
        <title>Genomic Encyclopedia of Type Strains, Phase IV (KMG-IV): sequencing the most valuable type-strain genomes for metagenomic binning, comparative biology and taxonomic classification.</title>
        <authorList>
            <person name="Goeker M."/>
        </authorList>
    </citation>
    <scope>NUCLEOTIDE SEQUENCE [LARGE SCALE GENOMIC DNA]</scope>
    <source>
        <strain evidence="2 3">DSM 17274</strain>
    </source>
</reference>
<evidence type="ECO:0000313" key="2">
    <source>
        <dbReference type="EMBL" id="REG26379.1"/>
    </source>
</evidence>
<gene>
    <name evidence="2" type="ORF">DFR63_0021</name>
</gene>
<dbReference type="RefSeq" id="WP_115883752.1">
    <property type="nucleotide sequence ID" value="NZ_CBCSHX010000010.1"/>
</dbReference>
<keyword evidence="3" id="KW-1185">Reference proteome</keyword>
<dbReference type="AlphaFoldDB" id="A0A3E0B337"/>
<comment type="caution">
    <text evidence="2">The sequence shown here is derived from an EMBL/GenBank/DDBJ whole genome shotgun (WGS) entry which is preliminary data.</text>
</comment>
<accession>A0A3E0B337</accession>
<feature type="transmembrane region" description="Helical" evidence="1">
    <location>
        <begin position="5"/>
        <end position="22"/>
    </location>
</feature>